<dbReference type="EC" id="5.1.1.1" evidence="6"/>
<evidence type="ECO:0000313" key="7">
    <source>
        <dbReference type="Proteomes" id="UP000008207"/>
    </source>
</evidence>
<dbReference type="Pfam" id="PF13377">
    <property type="entry name" value="Peripla_BP_3"/>
    <property type="match status" value="1"/>
</dbReference>
<dbReference type="PROSITE" id="PS50932">
    <property type="entry name" value="HTH_LACI_2"/>
    <property type="match status" value="1"/>
</dbReference>
<evidence type="ECO:0000313" key="6">
    <source>
        <dbReference type="EMBL" id="ACL55680.1"/>
    </source>
</evidence>
<dbReference type="PANTHER" id="PTHR30146">
    <property type="entry name" value="LACI-RELATED TRANSCRIPTIONAL REPRESSOR"/>
    <property type="match status" value="1"/>
</dbReference>
<dbReference type="InterPro" id="IPR028082">
    <property type="entry name" value="Peripla_BP_I"/>
</dbReference>
<keyword evidence="7" id="KW-1185">Reference proteome</keyword>
<reference evidence="6 7" key="1">
    <citation type="submission" date="2009-01" db="EMBL/GenBank/DDBJ databases">
        <title>Complete sequence of chromosome of Methylobacterium nodulans ORS 2060.</title>
        <authorList>
            <consortium name="US DOE Joint Genome Institute"/>
            <person name="Lucas S."/>
            <person name="Copeland A."/>
            <person name="Lapidus A."/>
            <person name="Glavina del Rio T."/>
            <person name="Dalin E."/>
            <person name="Tice H."/>
            <person name="Bruce D."/>
            <person name="Goodwin L."/>
            <person name="Pitluck S."/>
            <person name="Sims D."/>
            <person name="Brettin T."/>
            <person name="Detter J.C."/>
            <person name="Han C."/>
            <person name="Larimer F."/>
            <person name="Land M."/>
            <person name="Hauser L."/>
            <person name="Kyrpides N."/>
            <person name="Ivanova N."/>
            <person name="Marx C.J."/>
            <person name="Richardson P."/>
        </authorList>
    </citation>
    <scope>NUCLEOTIDE SEQUENCE [LARGE SCALE GENOMIC DNA]</scope>
    <source>
        <strain evidence="7">LMG 21967 / CNCM I-2342 / ORS 2060</strain>
    </source>
</reference>
<dbReference type="PANTHER" id="PTHR30146:SF148">
    <property type="entry name" value="HTH-TYPE TRANSCRIPTIONAL REPRESSOR PURR-RELATED"/>
    <property type="match status" value="1"/>
</dbReference>
<organism evidence="6 7">
    <name type="scientific">Methylobacterium nodulans (strain LMG 21967 / CNCM I-2342 / ORS 2060)</name>
    <dbReference type="NCBI Taxonomy" id="460265"/>
    <lineage>
        <taxon>Bacteria</taxon>
        <taxon>Pseudomonadati</taxon>
        <taxon>Pseudomonadota</taxon>
        <taxon>Alphaproteobacteria</taxon>
        <taxon>Hyphomicrobiales</taxon>
        <taxon>Methylobacteriaceae</taxon>
        <taxon>Methylobacterium</taxon>
    </lineage>
</organism>
<dbReference type="Gene3D" id="1.10.260.40">
    <property type="entry name" value="lambda repressor-like DNA-binding domains"/>
    <property type="match status" value="1"/>
</dbReference>
<dbReference type="KEGG" id="mno:Mnod_0647"/>
<dbReference type="HOGENOM" id="CLU_037628_6_0_5"/>
<dbReference type="InterPro" id="IPR010982">
    <property type="entry name" value="Lambda_DNA-bd_dom_sf"/>
</dbReference>
<dbReference type="Pfam" id="PF00356">
    <property type="entry name" value="LacI"/>
    <property type="match status" value="1"/>
</dbReference>
<dbReference type="SUPFAM" id="SSF53822">
    <property type="entry name" value="Periplasmic binding protein-like I"/>
    <property type="match status" value="1"/>
</dbReference>
<dbReference type="InterPro" id="IPR046335">
    <property type="entry name" value="LacI/GalR-like_sensor"/>
</dbReference>
<dbReference type="InterPro" id="IPR000843">
    <property type="entry name" value="HTH_LacI"/>
</dbReference>
<accession>B8IDV8</accession>
<dbReference type="CDD" id="cd01392">
    <property type="entry name" value="HTH_LacI"/>
    <property type="match status" value="1"/>
</dbReference>
<evidence type="ECO:0000256" key="4">
    <source>
        <dbReference type="ARBA" id="ARBA00023163"/>
    </source>
</evidence>
<protein>
    <submittedName>
        <fullName evidence="6">Transcriptional regulator, LacI family</fullName>
        <ecNumber evidence="6">5.1.1.1</ecNumber>
    </submittedName>
</protein>
<keyword evidence="2" id="KW-0805">Transcription regulation</keyword>
<dbReference type="eggNOG" id="COG1609">
    <property type="taxonomic scope" value="Bacteria"/>
</dbReference>
<dbReference type="SMART" id="SM00354">
    <property type="entry name" value="HTH_LACI"/>
    <property type="match status" value="1"/>
</dbReference>
<evidence type="ECO:0000256" key="2">
    <source>
        <dbReference type="ARBA" id="ARBA00023015"/>
    </source>
</evidence>
<evidence type="ECO:0000256" key="1">
    <source>
        <dbReference type="ARBA" id="ARBA00022491"/>
    </source>
</evidence>
<dbReference type="GO" id="GO:0000976">
    <property type="term" value="F:transcription cis-regulatory region binding"/>
    <property type="evidence" value="ECO:0007669"/>
    <property type="project" value="TreeGrafter"/>
</dbReference>
<evidence type="ECO:0000259" key="5">
    <source>
        <dbReference type="PROSITE" id="PS50932"/>
    </source>
</evidence>
<dbReference type="GO" id="GO:0008784">
    <property type="term" value="F:alanine racemase activity"/>
    <property type="evidence" value="ECO:0007669"/>
    <property type="project" value="UniProtKB-EC"/>
</dbReference>
<gene>
    <name evidence="6" type="ordered locus">Mnod_0647</name>
</gene>
<keyword evidence="1" id="KW-0678">Repressor</keyword>
<sequence>MERVGRLGEDKQQARPTLQDIAQATGLSRATVSLVLRNNPSIPERTRRRVLSAAEQLGYVYNRGAASLRSTQTRLVGLAINDLVNPYFAEVTAAIEDALTAQNRIVILSNTGESVERQSAFAATIREYNVDGLLVVPARGTDAAFADLLRSWRLPFVMVSRSVPGAETDLVQADHRAGMVSATEHLISLGHRRIGFIGLNTDISTGRERLEGYQQALARSGIEFEPQLVRSGPASRDAGMSQVFALLDLPDPPTATVCFNDVVAFGAMLGLRARSLTPGLDFSVVGFDDVAEATLWRPALTSVSVPSKLIGQTAAELLVRRIDDLDAPVSVVHLPTELIIRDTTGRPAPRRRQARKA</sequence>
<dbReference type="GO" id="GO:0003700">
    <property type="term" value="F:DNA-binding transcription factor activity"/>
    <property type="evidence" value="ECO:0007669"/>
    <property type="project" value="TreeGrafter"/>
</dbReference>
<keyword evidence="4" id="KW-0804">Transcription</keyword>
<dbReference type="CDD" id="cd06289">
    <property type="entry name" value="PBP1_MalI-like"/>
    <property type="match status" value="1"/>
</dbReference>
<name>B8IDV8_METNO</name>
<dbReference type="Proteomes" id="UP000008207">
    <property type="component" value="Chromosome"/>
</dbReference>
<dbReference type="EMBL" id="CP001349">
    <property type="protein sequence ID" value="ACL55680.1"/>
    <property type="molecule type" value="Genomic_DNA"/>
</dbReference>
<keyword evidence="3" id="KW-0238">DNA-binding</keyword>
<feature type="domain" description="HTH lacI-type" evidence="5">
    <location>
        <begin position="16"/>
        <end position="70"/>
    </location>
</feature>
<dbReference type="Gene3D" id="3.40.50.2300">
    <property type="match status" value="2"/>
</dbReference>
<dbReference type="AlphaFoldDB" id="B8IDV8"/>
<keyword evidence="6" id="KW-0413">Isomerase</keyword>
<dbReference type="STRING" id="460265.Mnod_0647"/>
<dbReference type="SUPFAM" id="SSF47413">
    <property type="entry name" value="lambda repressor-like DNA-binding domains"/>
    <property type="match status" value="1"/>
</dbReference>
<evidence type="ECO:0000256" key="3">
    <source>
        <dbReference type="ARBA" id="ARBA00023125"/>
    </source>
</evidence>
<dbReference type="OrthoDB" id="7170131at2"/>
<proteinExistence type="predicted"/>